<evidence type="ECO:0008006" key="3">
    <source>
        <dbReference type="Google" id="ProtNLM"/>
    </source>
</evidence>
<accession>A0A2H0UB87</accession>
<proteinExistence type="predicted"/>
<protein>
    <recommendedName>
        <fullName evidence="3">PsbP C-terminal domain-containing protein</fullName>
    </recommendedName>
</protein>
<name>A0A2H0UB87_9BACT</name>
<gene>
    <name evidence="1" type="ORF">COU18_03200</name>
</gene>
<evidence type="ECO:0000313" key="2">
    <source>
        <dbReference type="Proteomes" id="UP000231192"/>
    </source>
</evidence>
<comment type="caution">
    <text evidence="1">The sequence shown here is derived from an EMBL/GenBank/DDBJ whole genome shotgun (WGS) entry which is preliminary data.</text>
</comment>
<dbReference type="EMBL" id="PFBK01000008">
    <property type="protein sequence ID" value="PIR83662.1"/>
    <property type="molecule type" value="Genomic_DNA"/>
</dbReference>
<dbReference type="Proteomes" id="UP000231192">
    <property type="component" value="Unassembled WGS sequence"/>
</dbReference>
<reference evidence="2" key="1">
    <citation type="submission" date="2017-09" db="EMBL/GenBank/DDBJ databases">
        <title>Depth-based differentiation of microbial function through sediment-hosted aquifers and enrichment of novel symbionts in the deep terrestrial subsurface.</title>
        <authorList>
            <person name="Probst A.J."/>
            <person name="Ladd B."/>
            <person name="Jarett J.K."/>
            <person name="Geller-Mcgrath D.E."/>
            <person name="Sieber C.M.K."/>
            <person name="Emerson J.B."/>
            <person name="Anantharaman K."/>
            <person name="Thomas B.C."/>
            <person name="Malmstrom R."/>
            <person name="Stieglmeier M."/>
            <person name="Klingl A."/>
            <person name="Woyke T."/>
            <person name="Ryan C.M."/>
            <person name="Banfield J.F."/>
        </authorList>
    </citation>
    <scope>NUCLEOTIDE SEQUENCE [LARGE SCALE GENOMIC DNA]</scope>
</reference>
<dbReference type="AlphaFoldDB" id="A0A2H0UB87"/>
<sequence>MVRIITAFLVLLAVALGAYAFLFKSSISTPFADYENSEYGIRFKYPASYKVQEHEVGNSERGHYAIVLIDKEALANLPEAGEGPTVMSVDIYQNNLDQLSLENWIRGINDSNFKLSIDGKLSSTSVAGVSAYFYRWDGLYRADSYALAHKDNIVVFSATYLGEKDQIRKDFEKVMDSVVLN</sequence>
<organism evidence="1 2">
    <name type="scientific">Candidatus Kaiserbacteria bacterium CG10_big_fil_rev_8_21_14_0_10_51_14</name>
    <dbReference type="NCBI Taxonomy" id="1974610"/>
    <lineage>
        <taxon>Bacteria</taxon>
        <taxon>Candidatus Kaiseribacteriota</taxon>
    </lineage>
</organism>
<evidence type="ECO:0000313" key="1">
    <source>
        <dbReference type="EMBL" id="PIR83662.1"/>
    </source>
</evidence>